<accession>A0A073IUC6</accession>
<feature type="transmembrane region" description="Helical" evidence="1">
    <location>
        <begin position="32"/>
        <end position="50"/>
    </location>
</feature>
<name>A0A073IUC6_9BACT</name>
<dbReference type="eggNOG" id="COG0697">
    <property type="taxonomic scope" value="Bacteria"/>
</dbReference>
<feature type="transmembrane region" description="Helical" evidence="1">
    <location>
        <begin position="178"/>
        <end position="200"/>
    </location>
</feature>
<comment type="caution">
    <text evidence="3">The sequence shown here is derived from an EMBL/GenBank/DDBJ whole genome shotgun (WGS) entry which is preliminary data.</text>
</comment>
<dbReference type="Proteomes" id="UP000027665">
    <property type="component" value="Unassembled WGS sequence"/>
</dbReference>
<feature type="domain" description="EamA" evidence="2">
    <location>
        <begin position="2"/>
        <end position="131"/>
    </location>
</feature>
<dbReference type="OrthoDB" id="3599at2"/>
<dbReference type="Pfam" id="PF00892">
    <property type="entry name" value="EamA"/>
    <property type="match status" value="2"/>
</dbReference>
<feature type="transmembrane region" description="Helical" evidence="1">
    <location>
        <begin position="122"/>
        <end position="142"/>
    </location>
</feature>
<keyword evidence="1" id="KW-0472">Membrane</keyword>
<dbReference type="RefSeq" id="WP_037974395.1">
    <property type="nucleotide sequence ID" value="NZ_JMKI01000006.1"/>
</dbReference>
<keyword evidence="4" id="KW-1185">Reference proteome</keyword>
<keyword evidence="1" id="KW-0812">Transmembrane</keyword>
<feature type="domain" description="EamA" evidence="2">
    <location>
        <begin position="148"/>
        <end position="285"/>
    </location>
</feature>
<evidence type="ECO:0000256" key="1">
    <source>
        <dbReference type="SAM" id="Phobius"/>
    </source>
</evidence>
<dbReference type="GeneID" id="90982706"/>
<dbReference type="SUPFAM" id="SSF103481">
    <property type="entry name" value="Multidrug resistance efflux transporter EmrE"/>
    <property type="match status" value="2"/>
</dbReference>
<evidence type="ECO:0000313" key="4">
    <source>
        <dbReference type="Proteomes" id="UP000027665"/>
    </source>
</evidence>
<dbReference type="PANTHER" id="PTHR22911">
    <property type="entry name" value="ACYL-MALONYL CONDENSING ENZYME-RELATED"/>
    <property type="match status" value="1"/>
</dbReference>
<organism evidence="3 4">
    <name type="scientific">Synergistes jonesii</name>
    <dbReference type="NCBI Taxonomy" id="2754"/>
    <lineage>
        <taxon>Bacteria</taxon>
        <taxon>Thermotogati</taxon>
        <taxon>Synergistota</taxon>
        <taxon>Synergistia</taxon>
        <taxon>Synergistales</taxon>
        <taxon>Synergistaceae</taxon>
        <taxon>Synergistes</taxon>
    </lineage>
</organism>
<feature type="transmembrane region" description="Helical" evidence="1">
    <location>
        <begin position="87"/>
        <end position="110"/>
    </location>
</feature>
<feature type="transmembrane region" description="Helical" evidence="1">
    <location>
        <begin position="269"/>
        <end position="287"/>
    </location>
</feature>
<dbReference type="Gene3D" id="1.10.3730.20">
    <property type="match status" value="1"/>
</dbReference>
<protein>
    <recommendedName>
        <fullName evidence="2">EamA domain-containing protein</fullName>
    </recommendedName>
</protein>
<dbReference type="InterPro" id="IPR037185">
    <property type="entry name" value="EmrE-like"/>
</dbReference>
<dbReference type="InterPro" id="IPR000620">
    <property type="entry name" value="EamA_dom"/>
</dbReference>
<feature type="transmembrane region" description="Helical" evidence="1">
    <location>
        <begin position="212"/>
        <end position="235"/>
    </location>
</feature>
<dbReference type="GO" id="GO:0016020">
    <property type="term" value="C:membrane"/>
    <property type="evidence" value="ECO:0007669"/>
    <property type="project" value="InterPro"/>
</dbReference>
<dbReference type="EMBL" id="JMKI01000006">
    <property type="protein sequence ID" value="KEJ93041.1"/>
    <property type="molecule type" value="Genomic_DNA"/>
</dbReference>
<evidence type="ECO:0000313" key="3">
    <source>
        <dbReference type="EMBL" id="KEJ93041.1"/>
    </source>
</evidence>
<dbReference type="AlphaFoldDB" id="A0A073IUC6"/>
<sequence length="292" mass="30789">MLSLCAAFCWGIISPAAKIVSAAEIDLMTLMIFRSLFALAASGLCLFISGQRARLHVGRETARFYFICGAFSVALAGGGYLKSLAYLTVAQAIVIHYTFPLATLAGSMWVTREKPTPLQVAAGFIIVAGVVTGMGGSAASFTSIPAAGFIWAALAVIGISGQALVARRFSISHETDELAMLFYSNLFGSALLIAYKTLFAGWRDAALVTPRLFALMSLVAFTGSFLSYGFFYAALKYIPAAVVSLFCTFEIVVAVGLTALFVGQAPSPHEAAGCALILIAIFCASVAPKEKR</sequence>
<reference evidence="3 4" key="1">
    <citation type="submission" date="2014-04" db="EMBL/GenBank/DDBJ databases">
        <title>Draft Genome Sequence of Synergistes jonesii.</title>
        <authorList>
            <person name="Coil D.A."/>
            <person name="Eisen J.A."/>
            <person name="Holland-Moritz H.E."/>
        </authorList>
    </citation>
    <scope>NUCLEOTIDE SEQUENCE [LARGE SCALE GENOMIC DNA]</scope>
    <source>
        <strain evidence="3 4">78-1</strain>
    </source>
</reference>
<keyword evidence="1" id="KW-1133">Transmembrane helix</keyword>
<gene>
    <name evidence="3" type="ORF">EH55_12090</name>
</gene>
<evidence type="ECO:0000259" key="2">
    <source>
        <dbReference type="Pfam" id="PF00892"/>
    </source>
</evidence>
<dbReference type="STRING" id="2754.EH55_12090"/>
<feature type="transmembrane region" description="Helical" evidence="1">
    <location>
        <begin position="62"/>
        <end position="81"/>
    </location>
</feature>
<proteinExistence type="predicted"/>
<feature type="transmembrane region" description="Helical" evidence="1">
    <location>
        <begin position="242"/>
        <end position="263"/>
    </location>
</feature>
<feature type="transmembrane region" description="Helical" evidence="1">
    <location>
        <begin position="148"/>
        <end position="166"/>
    </location>
</feature>